<dbReference type="STRING" id="41688.A0A2N3N273"/>
<evidence type="ECO:0000256" key="1">
    <source>
        <dbReference type="ARBA" id="ARBA00004123"/>
    </source>
</evidence>
<evidence type="ECO:0000259" key="8">
    <source>
        <dbReference type="PROSITE" id="PS50250"/>
    </source>
</evidence>
<dbReference type="AlphaFoldDB" id="A0A2N3N273"/>
<dbReference type="InterPro" id="IPR036388">
    <property type="entry name" value="WH-like_DNA-bd_sf"/>
</dbReference>
<comment type="similarity">
    <text evidence="3">Belongs to the CSN4 family.</text>
</comment>
<dbReference type="Gene3D" id="1.10.10.10">
    <property type="entry name" value="Winged helix-like DNA-binding domain superfamily/Winged helix DNA-binding domain"/>
    <property type="match status" value="1"/>
</dbReference>
<dbReference type="InterPro" id="IPR054559">
    <property type="entry name" value="PSMD12-CSN4-like_N"/>
</dbReference>
<dbReference type="InParanoid" id="A0A2N3N273"/>
<comment type="caution">
    <text evidence="9">The sequence shown here is derived from an EMBL/GenBank/DDBJ whole genome shotgun (WGS) entry which is preliminary data.</text>
</comment>
<evidence type="ECO:0000256" key="7">
    <source>
        <dbReference type="ARBA" id="ARBA00023242"/>
    </source>
</evidence>
<keyword evidence="10" id="KW-1185">Reference proteome</keyword>
<dbReference type="Proteomes" id="UP000233524">
    <property type="component" value="Unassembled WGS sequence"/>
</dbReference>
<dbReference type="EMBL" id="NLAX01001034">
    <property type="protein sequence ID" value="PKS06535.1"/>
    <property type="molecule type" value="Genomic_DNA"/>
</dbReference>
<gene>
    <name evidence="9" type="ORF">jhhlp_007283</name>
</gene>
<dbReference type="OrthoDB" id="295656at2759"/>
<reference evidence="9 10" key="1">
    <citation type="journal article" date="2017" name="G3 (Bethesda)">
        <title>First Draft Genome Sequence of the Pathogenic Fungus Lomentospora prolificans (Formerly Scedosporium prolificans).</title>
        <authorList>
            <person name="Luo R."/>
            <person name="Zimin A."/>
            <person name="Workman R."/>
            <person name="Fan Y."/>
            <person name="Pertea G."/>
            <person name="Grossman N."/>
            <person name="Wear M.P."/>
            <person name="Jia B."/>
            <person name="Miller H."/>
            <person name="Casadevall A."/>
            <person name="Timp W."/>
            <person name="Zhang S.X."/>
            <person name="Salzberg S.L."/>
        </authorList>
    </citation>
    <scope>NUCLEOTIDE SEQUENCE [LARGE SCALE GENOMIC DNA]</scope>
    <source>
        <strain evidence="9 10">JHH-5317</strain>
    </source>
</reference>
<dbReference type="PANTHER" id="PTHR10855:SF2">
    <property type="entry name" value="COP9 SIGNALOSOME COMPLEX SUBUNIT 4"/>
    <property type="match status" value="1"/>
</dbReference>
<dbReference type="InterPro" id="IPR036390">
    <property type="entry name" value="WH_DNA-bd_sf"/>
</dbReference>
<dbReference type="PANTHER" id="PTHR10855">
    <property type="entry name" value="26S PROTEASOME NON-ATPASE REGULATORY SUBUNIT 12/COP9 SIGNALOSOME COMPLEX SUBUNIT 4"/>
    <property type="match status" value="1"/>
</dbReference>
<evidence type="ECO:0000256" key="2">
    <source>
        <dbReference type="ARBA" id="ARBA00004496"/>
    </source>
</evidence>
<dbReference type="GO" id="GO:0008180">
    <property type="term" value="C:COP9 signalosome"/>
    <property type="evidence" value="ECO:0007669"/>
    <property type="project" value="UniProtKB-KW"/>
</dbReference>
<keyword evidence="5" id="KW-0963">Cytoplasm</keyword>
<organism evidence="9 10">
    <name type="scientific">Lomentospora prolificans</name>
    <dbReference type="NCBI Taxonomy" id="41688"/>
    <lineage>
        <taxon>Eukaryota</taxon>
        <taxon>Fungi</taxon>
        <taxon>Dikarya</taxon>
        <taxon>Ascomycota</taxon>
        <taxon>Pezizomycotina</taxon>
        <taxon>Sordariomycetes</taxon>
        <taxon>Hypocreomycetidae</taxon>
        <taxon>Microascales</taxon>
        <taxon>Microascaceae</taxon>
        <taxon>Lomentospora</taxon>
    </lineage>
</organism>
<evidence type="ECO:0000256" key="6">
    <source>
        <dbReference type="ARBA" id="ARBA00022790"/>
    </source>
</evidence>
<dbReference type="Pfam" id="PF01399">
    <property type="entry name" value="PCI"/>
    <property type="match status" value="1"/>
</dbReference>
<proteinExistence type="inferred from homology"/>
<evidence type="ECO:0000256" key="3">
    <source>
        <dbReference type="ARBA" id="ARBA00010417"/>
    </source>
</evidence>
<dbReference type="Pfam" id="PF22241">
    <property type="entry name" value="PSMD12-CSN4_N"/>
    <property type="match status" value="1"/>
</dbReference>
<dbReference type="GO" id="GO:0005829">
    <property type="term" value="C:cytosol"/>
    <property type="evidence" value="ECO:0007669"/>
    <property type="project" value="TreeGrafter"/>
</dbReference>
<evidence type="ECO:0000313" key="10">
    <source>
        <dbReference type="Proteomes" id="UP000233524"/>
    </source>
</evidence>
<dbReference type="VEuPathDB" id="FungiDB:jhhlp_007283"/>
<dbReference type="PROSITE" id="PS50250">
    <property type="entry name" value="PCI"/>
    <property type="match status" value="1"/>
</dbReference>
<evidence type="ECO:0000256" key="4">
    <source>
        <dbReference type="ARBA" id="ARBA00014881"/>
    </source>
</evidence>
<accession>A0A2N3N273</accession>
<evidence type="ECO:0000256" key="5">
    <source>
        <dbReference type="ARBA" id="ARBA00022490"/>
    </source>
</evidence>
<feature type="domain" description="PCI" evidence="8">
    <location>
        <begin position="202"/>
        <end position="369"/>
    </location>
</feature>
<dbReference type="InterPro" id="IPR000717">
    <property type="entry name" value="PCI_dom"/>
</dbReference>
<dbReference type="SUPFAM" id="SSF46785">
    <property type="entry name" value="Winged helix' DNA-binding domain"/>
    <property type="match status" value="1"/>
</dbReference>
<protein>
    <recommendedName>
        <fullName evidence="4">COP9 signalosome complex subunit 4</fullName>
    </recommendedName>
</protein>
<keyword evidence="7" id="KW-0539">Nucleus</keyword>
<evidence type="ECO:0000313" key="9">
    <source>
        <dbReference type="EMBL" id="PKS06535.1"/>
    </source>
</evidence>
<sequence length="421" mass="46363">MAPSPKVASALAQVESAPEPSKSEKYEAIIRQIKDLSSPTTATTDLNAIASSLVSASLGIVATRALLDHFITTLRDLKNVDLCIEVGNHTLELLSASGSSSFLDQFAALRELIATAHESNEDYVDAARCLAQIPIDSSQRKVTNDETARIWVRIVRNYLEVDDTPAADTYVNKLKNIMHTVTDPELHLHFQLSQARIQDAKRDFLDASKRYHDISFSKSIAEEERLHTLSMAIKCAVLAPAGPLRSRLLARLYRDERSAGLEEFGILEKMFLDRLLEQEEVDKFAKSLLPHQLAITTNGSTVLAKAVVEHNLLGASRLYENIGFDALGMLLGLDAVGAEDTTARMIEQGRLLGRINQVDRVIWFEKGEASGVKGSGKADVPVGKETRRWDANVQGIAEEVEHVVNALQKEYPGFVATHLRA</sequence>
<comment type="subcellular location">
    <subcellularLocation>
        <location evidence="2">Cytoplasm</location>
    </subcellularLocation>
    <subcellularLocation>
        <location evidence="1">Nucleus</location>
    </subcellularLocation>
</comment>
<keyword evidence="6" id="KW-0736">Signalosome</keyword>
<name>A0A2N3N273_9PEZI</name>
<dbReference type="InterPro" id="IPR040134">
    <property type="entry name" value="PSMD12/CSN4"/>
</dbReference>